<dbReference type="InterPro" id="IPR003395">
    <property type="entry name" value="RecF/RecN/SMC_N"/>
</dbReference>
<evidence type="ECO:0000259" key="9">
    <source>
        <dbReference type="SMART" id="SM00968"/>
    </source>
</evidence>
<evidence type="ECO:0000256" key="2">
    <source>
        <dbReference type="ARBA" id="ARBA00022490"/>
    </source>
</evidence>
<dbReference type="SUPFAM" id="SSF75553">
    <property type="entry name" value="Smc hinge domain"/>
    <property type="match status" value="1"/>
</dbReference>
<dbReference type="GO" id="GO:0007062">
    <property type="term" value="P:sister chromatid cohesion"/>
    <property type="evidence" value="ECO:0007669"/>
    <property type="project" value="InterPro"/>
</dbReference>
<dbReference type="FunFam" id="3.40.50.300:FF:000901">
    <property type="entry name" value="Chromosome partition protein Smc"/>
    <property type="match status" value="1"/>
</dbReference>
<name>A0A3B1DBK6_9ZZZZ</name>
<evidence type="ECO:0000313" key="10">
    <source>
        <dbReference type="EMBL" id="VAX40226.1"/>
    </source>
</evidence>
<organism evidence="10">
    <name type="scientific">hydrothermal vent metagenome</name>
    <dbReference type="NCBI Taxonomy" id="652676"/>
    <lineage>
        <taxon>unclassified sequences</taxon>
        <taxon>metagenomes</taxon>
        <taxon>ecological metagenomes</taxon>
    </lineage>
</organism>
<dbReference type="GO" id="GO:0005524">
    <property type="term" value="F:ATP binding"/>
    <property type="evidence" value="ECO:0007669"/>
    <property type="project" value="UniProtKB-KW"/>
</dbReference>
<feature type="domain" description="SMC hinge" evidence="9">
    <location>
        <begin position="525"/>
        <end position="640"/>
    </location>
</feature>
<evidence type="ECO:0000256" key="5">
    <source>
        <dbReference type="ARBA" id="ARBA00023054"/>
    </source>
</evidence>
<dbReference type="GO" id="GO:0016887">
    <property type="term" value="F:ATP hydrolysis activity"/>
    <property type="evidence" value="ECO:0007669"/>
    <property type="project" value="InterPro"/>
</dbReference>
<dbReference type="InterPro" id="IPR011890">
    <property type="entry name" value="SMC_prok"/>
</dbReference>
<feature type="coiled-coil region" evidence="7">
    <location>
        <begin position="680"/>
        <end position="714"/>
    </location>
</feature>
<feature type="coiled-coil region" evidence="7">
    <location>
        <begin position="1062"/>
        <end position="1106"/>
    </location>
</feature>
<dbReference type="HAMAP" id="MF_01894">
    <property type="entry name" value="Smc_prok"/>
    <property type="match status" value="1"/>
</dbReference>
<dbReference type="GO" id="GO:0030261">
    <property type="term" value="P:chromosome condensation"/>
    <property type="evidence" value="ECO:0007669"/>
    <property type="project" value="InterPro"/>
</dbReference>
<evidence type="ECO:0000256" key="4">
    <source>
        <dbReference type="ARBA" id="ARBA00022840"/>
    </source>
</evidence>
<keyword evidence="5 7" id="KW-0175">Coiled coil</keyword>
<dbReference type="InterPro" id="IPR036277">
    <property type="entry name" value="SMC_hinge_sf"/>
</dbReference>
<dbReference type="SMART" id="SM00968">
    <property type="entry name" value="SMC_hinge"/>
    <property type="match status" value="1"/>
</dbReference>
<evidence type="ECO:0000256" key="8">
    <source>
        <dbReference type="SAM" id="MobiDB-lite"/>
    </source>
</evidence>
<dbReference type="InterPro" id="IPR010935">
    <property type="entry name" value="SMC_hinge"/>
</dbReference>
<keyword evidence="4" id="KW-0067">ATP-binding</keyword>
<evidence type="ECO:0000256" key="3">
    <source>
        <dbReference type="ARBA" id="ARBA00022741"/>
    </source>
</evidence>
<dbReference type="InterPro" id="IPR027417">
    <property type="entry name" value="P-loop_NTPase"/>
</dbReference>
<dbReference type="NCBIfam" id="TIGR02168">
    <property type="entry name" value="SMC_prok_B"/>
    <property type="match status" value="1"/>
</dbReference>
<sequence length="1274" mass="144595">MLKSLELTGFKSFADRTVFDFSTGITAVVGPNGSGKSNVVDGIKWILGDQSAKSLRGKEMTDVIFNGSTNRKPSNFAEATLTFDNRSRFLPRDEDTVSIGRRILRSGDAEYLINGETTRLRDVRELLAGTGAGASAYAIIEQGRVDQILQANATTRRSVFEEAAGISRFKSKKGEAQRKLDRVDQNLLRLTDIVDEVESQRNSLRSQATKAAKYREISQELKTLWMGLVTDDVQHLAKEIETLSATLQQQTSKISSLTKQQQQLEEKLQGMDGELTKAEATLKQFEKQSATIREEMASHRSAIRHNQARQEELTIDIVRLEKQRTLLATRAREVVDELAHNQNIFEKSEAELQQYQTGLQQRKNQKEELTHSIKQDQNTIKIKQQQTIQINKEISSSENRIATLQAHIETTLTATKTLQQKHTEQERVLQEATLLGEKLQQEFNAVTLETEQAEIAVQKIRDERRLLQGEQSEGQQSVAQMREQRSAWQARKSLLEDMELRQEGMGIGAKEILSRATKTNVSPWNSIHGTVANLFDVDIEQAALLEVALGERAELIVIDDFDPLIDYLNSGNHQINGRVQFIEVVKPESLSSSFDLSQHPGVVMRADELVKESDLVSHLPLQVLSDTWVVETLEVARQLASKFTQESSEKKSLRFVTLQGELLDTGGTLVVGIVQTESALVSRKSELRRLRNDLTTLEQRIQTEENRLRALVETLGDKDDALEIVEVKLQQQVDLQNEQKAIVAAHTKDIRRNKKELTTTANEIINTQKQIELQQQKCQQAQKELTLLQEKLNSHEEESQQLEQAANTRKEKSQQLEQQEQTARLDFAKREERVNSLRNAYSRLQKDQQTRIEQSEEAERRYETACAKQKEIQLQLLNSNAILDELTLVEERLDEKLSSCTAQCSAVRHQRTSITKEEAAVRAERRQLNELEHAAQMKIRDIEHQQKNAAERIEEEYQMTIDEVVATGKSAYQDYLQEHFPEAFETPVEEFVAEESAIKETEQADGIPTENPEVESIEVEDSDNPSHPFADIKLPSFEEVRDKIETRVNRLRRKMKSMGGVNTNSLDDLDELEERYEHLSSQLEDLQMAKEALEEIIRRINIESKRLFVETFESIRGHFHLLFRKLFGGGEGDIVLEDPDDVLECGIDIVARPPGKELRSISLLSGGERTMTAVAMLLAIFKSKPSPFCILDECDAALDEANVDRYVNVLTEFKESTQFIMITHRKPSMAEADMLYGVTMEQSGVSKRMNVRFDDVNEHGEFNPSTSGDNAHAA</sequence>
<dbReference type="GO" id="GO:0003677">
    <property type="term" value="F:DNA binding"/>
    <property type="evidence" value="ECO:0007669"/>
    <property type="project" value="UniProtKB-KW"/>
</dbReference>
<feature type="coiled-coil region" evidence="7">
    <location>
        <begin position="166"/>
        <end position="207"/>
    </location>
</feature>
<dbReference type="EMBL" id="UOGL01000414">
    <property type="protein sequence ID" value="VAX40226.1"/>
    <property type="molecule type" value="Genomic_DNA"/>
</dbReference>
<proteinExistence type="inferred from homology"/>
<keyword evidence="2" id="KW-0963">Cytoplasm</keyword>
<dbReference type="Gene3D" id="6.10.140.1720">
    <property type="match status" value="1"/>
</dbReference>
<dbReference type="SUPFAM" id="SSF52540">
    <property type="entry name" value="P-loop containing nucleoside triphosphate hydrolases"/>
    <property type="match status" value="1"/>
</dbReference>
<dbReference type="GO" id="GO:0005737">
    <property type="term" value="C:cytoplasm"/>
    <property type="evidence" value="ECO:0007669"/>
    <property type="project" value="UniProtKB-SubCell"/>
</dbReference>
<dbReference type="Pfam" id="PF06470">
    <property type="entry name" value="SMC_hinge"/>
    <property type="match status" value="1"/>
</dbReference>
<comment type="subcellular location">
    <subcellularLocation>
        <location evidence="1">Cytoplasm</location>
    </subcellularLocation>
</comment>
<feature type="region of interest" description="Disordered" evidence="8">
    <location>
        <begin position="999"/>
        <end position="1031"/>
    </location>
</feature>
<feature type="coiled-coil region" evidence="7">
    <location>
        <begin position="914"/>
        <end position="948"/>
    </location>
</feature>
<feature type="region of interest" description="Disordered" evidence="8">
    <location>
        <begin position="793"/>
        <end position="813"/>
    </location>
</feature>
<protein>
    <submittedName>
        <fullName evidence="10">Chromosome partition protein smc</fullName>
    </submittedName>
</protein>
<dbReference type="InterPro" id="IPR024704">
    <property type="entry name" value="SMC"/>
</dbReference>
<dbReference type="GO" id="GO:0005694">
    <property type="term" value="C:chromosome"/>
    <property type="evidence" value="ECO:0007669"/>
    <property type="project" value="InterPro"/>
</dbReference>
<evidence type="ECO:0000256" key="1">
    <source>
        <dbReference type="ARBA" id="ARBA00004496"/>
    </source>
</evidence>
<reference evidence="10" key="1">
    <citation type="submission" date="2018-06" db="EMBL/GenBank/DDBJ databases">
        <authorList>
            <person name="Zhirakovskaya E."/>
        </authorList>
    </citation>
    <scope>NUCLEOTIDE SEQUENCE</scope>
</reference>
<gene>
    <name evidence="10" type="ORF">MNBD_PLANCTO02-169</name>
</gene>
<keyword evidence="3" id="KW-0547">Nucleotide-binding</keyword>
<accession>A0A3B1DBK6</accession>
<dbReference type="Pfam" id="PF02463">
    <property type="entry name" value="SMC_N"/>
    <property type="match status" value="2"/>
</dbReference>
<feature type="coiled-coil region" evidence="7">
    <location>
        <begin position="233"/>
        <end position="379"/>
    </location>
</feature>
<evidence type="ECO:0000256" key="6">
    <source>
        <dbReference type="ARBA" id="ARBA00023125"/>
    </source>
</evidence>
<keyword evidence="6" id="KW-0238">DNA-binding</keyword>
<dbReference type="AlphaFoldDB" id="A0A3B1DBK6"/>
<dbReference type="CDD" id="cd03278">
    <property type="entry name" value="ABC_SMC_barmotin"/>
    <property type="match status" value="2"/>
</dbReference>
<dbReference type="Gene3D" id="3.30.70.1620">
    <property type="match status" value="1"/>
</dbReference>
<evidence type="ECO:0000256" key="7">
    <source>
        <dbReference type="SAM" id="Coils"/>
    </source>
</evidence>
<dbReference type="Gene3D" id="1.20.1060.20">
    <property type="match status" value="1"/>
</dbReference>
<dbReference type="PIRSF" id="PIRSF005719">
    <property type="entry name" value="SMC"/>
    <property type="match status" value="1"/>
</dbReference>
<dbReference type="Gene3D" id="3.40.50.300">
    <property type="entry name" value="P-loop containing nucleotide triphosphate hydrolases"/>
    <property type="match status" value="2"/>
</dbReference>
<feature type="compositionally biased region" description="Acidic residues" evidence="8">
    <location>
        <begin position="1012"/>
        <end position="1023"/>
    </location>
</feature>
<dbReference type="PANTHER" id="PTHR43977">
    <property type="entry name" value="STRUCTURAL MAINTENANCE OF CHROMOSOMES PROTEIN 3"/>
    <property type="match status" value="1"/>
</dbReference>